<keyword evidence="2" id="KW-1185">Reference proteome</keyword>
<comment type="caution">
    <text evidence="1">The sequence shown here is derived from an EMBL/GenBank/DDBJ whole genome shotgun (WGS) entry which is preliminary data.</text>
</comment>
<dbReference type="EMBL" id="BLAY01000175">
    <property type="protein sequence ID" value="GET42668.1"/>
    <property type="molecule type" value="Genomic_DNA"/>
</dbReference>
<protein>
    <submittedName>
        <fullName evidence="1">Uncharacterized protein</fullName>
    </submittedName>
</protein>
<evidence type="ECO:0000313" key="1">
    <source>
        <dbReference type="EMBL" id="GET42668.1"/>
    </source>
</evidence>
<sequence>MSTSPNRNQGVKISVWVSQKRLALSLGFCLSFGSGFVTGNNHGQIQAQHHGQSQTQVANCNLEQTTKTVPTTPIKP</sequence>
<reference evidence="1" key="1">
    <citation type="submission" date="2019-10" db="EMBL/GenBank/DDBJ databases">
        <title>Draft genome sequece of Microseira wollei NIES-4236.</title>
        <authorList>
            <person name="Yamaguchi H."/>
            <person name="Suzuki S."/>
            <person name="Kawachi M."/>
        </authorList>
    </citation>
    <scope>NUCLEOTIDE SEQUENCE</scope>
    <source>
        <strain evidence="1">NIES-4236</strain>
    </source>
</reference>
<name>A0AAV3XJ39_9CYAN</name>
<proteinExistence type="predicted"/>
<organism evidence="1 2">
    <name type="scientific">Microseira wollei NIES-4236</name>
    <dbReference type="NCBI Taxonomy" id="2530354"/>
    <lineage>
        <taxon>Bacteria</taxon>
        <taxon>Bacillati</taxon>
        <taxon>Cyanobacteriota</taxon>
        <taxon>Cyanophyceae</taxon>
        <taxon>Oscillatoriophycideae</taxon>
        <taxon>Aerosakkonematales</taxon>
        <taxon>Aerosakkonemataceae</taxon>
        <taxon>Microseira</taxon>
    </lineage>
</organism>
<gene>
    <name evidence="1" type="ORF">MiSe_74860</name>
</gene>
<dbReference type="AlphaFoldDB" id="A0AAV3XJ39"/>
<dbReference type="Proteomes" id="UP001050975">
    <property type="component" value="Unassembled WGS sequence"/>
</dbReference>
<dbReference type="RefSeq" id="WP_226590565.1">
    <property type="nucleotide sequence ID" value="NZ_BLAY01000175.1"/>
</dbReference>
<accession>A0AAV3XJ39</accession>
<evidence type="ECO:0000313" key="2">
    <source>
        <dbReference type="Proteomes" id="UP001050975"/>
    </source>
</evidence>